<evidence type="ECO:0000313" key="2">
    <source>
        <dbReference type="EMBL" id="KAK7491049.1"/>
    </source>
</evidence>
<feature type="region of interest" description="Disordered" evidence="1">
    <location>
        <begin position="159"/>
        <end position="182"/>
    </location>
</feature>
<feature type="compositionally biased region" description="Basic and acidic residues" evidence="1">
    <location>
        <begin position="159"/>
        <end position="172"/>
    </location>
</feature>
<keyword evidence="3" id="KW-1185">Reference proteome</keyword>
<proteinExistence type="predicted"/>
<evidence type="ECO:0000313" key="3">
    <source>
        <dbReference type="Proteomes" id="UP001519460"/>
    </source>
</evidence>
<sequence>ATDCKVSKVTRVIRKAVAGATFQKEIQTELFYLMPEKQVSRFVALFKDLEARKEELGILSFGANGTTMEDVFLRDPTGPAAASRKQQVPALLGMNVLGKRKSFPSSLQSALQEAKERQRCVRGRARTAKIFLPAIMVMSPRTKMRRYRKRMSETQRAAARERNRLQQAECRKKWSPARRRAV</sequence>
<accession>A0ABD0KVY9</accession>
<dbReference type="Proteomes" id="UP001519460">
    <property type="component" value="Unassembled WGS sequence"/>
</dbReference>
<protein>
    <submittedName>
        <fullName evidence="2">Uncharacterized protein</fullName>
    </submittedName>
</protein>
<organism evidence="2 3">
    <name type="scientific">Batillaria attramentaria</name>
    <dbReference type="NCBI Taxonomy" id="370345"/>
    <lineage>
        <taxon>Eukaryota</taxon>
        <taxon>Metazoa</taxon>
        <taxon>Spiralia</taxon>
        <taxon>Lophotrochozoa</taxon>
        <taxon>Mollusca</taxon>
        <taxon>Gastropoda</taxon>
        <taxon>Caenogastropoda</taxon>
        <taxon>Sorbeoconcha</taxon>
        <taxon>Cerithioidea</taxon>
        <taxon>Batillariidae</taxon>
        <taxon>Batillaria</taxon>
    </lineage>
</organism>
<dbReference type="EMBL" id="JACVVK020000120">
    <property type="protein sequence ID" value="KAK7491049.1"/>
    <property type="molecule type" value="Genomic_DNA"/>
</dbReference>
<comment type="caution">
    <text evidence="2">The sequence shown here is derived from an EMBL/GenBank/DDBJ whole genome shotgun (WGS) entry which is preliminary data.</text>
</comment>
<dbReference type="AlphaFoldDB" id="A0ABD0KVY9"/>
<feature type="compositionally biased region" description="Basic residues" evidence="1">
    <location>
        <begin position="173"/>
        <end position="182"/>
    </location>
</feature>
<name>A0ABD0KVY9_9CAEN</name>
<reference evidence="2 3" key="1">
    <citation type="journal article" date="2023" name="Sci. Data">
        <title>Genome assembly of the Korean intertidal mud-creeper Batillaria attramentaria.</title>
        <authorList>
            <person name="Patra A.K."/>
            <person name="Ho P.T."/>
            <person name="Jun S."/>
            <person name="Lee S.J."/>
            <person name="Kim Y."/>
            <person name="Won Y.J."/>
        </authorList>
    </citation>
    <scope>NUCLEOTIDE SEQUENCE [LARGE SCALE GENOMIC DNA]</scope>
    <source>
        <strain evidence="2">Wonlab-2016</strain>
    </source>
</reference>
<evidence type="ECO:0000256" key="1">
    <source>
        <dbReference type="SAM" id="MobiDB-lite"/>
    </source>
</evidence>
<feature type="non-terminal residue" evidence="2">
    <location>
        <position position="1"/>
    </location>
</feature>
<gene>
    <name evidence="2" type="ORF">BaRGS_00017745</name>
</gene>